<reference evidence="1 2" key="1">
    <citation type="journal article" date="2010" name="Stand. Genomic Sci.">
        <title>Complete genome sequence of Conexibacter woesei type strain (ID131577).</title>
        <authorList>
            <person name="Pukall R."/>
            <person name="Lapidus A."/>
            <person name="Glavina Del Rio T."/>
            <person name="Copeland A."/>
            <person name="Tice H."/>
            <person name="Cheng J.-F."/>
            <person name="Lucas S."/>
            <person name="Chen F."/>
            <person name="Nolan M."/>
            <person name="Bruce D."/>
            <person name="Goodwin L."/>
            <person name="Pitluck S."/>
            <person name="Mavromatis K."/>
            <person name="Ivanova N."/>
            <person name="Ovchinnikova G."/>
            <person name="Pati A."/>
            <person name="Chen A."/>
            <person name="Palaniappan K."/>
            <person name="Land M."/>
            <person name="Hauser L."/>
            <person name="Chang Y.-J."/>
            <person name="Jeffries C.D."/>
            <person name="Chain P."/>
            <person name="Meincke L."/>
            <person name="Sims D."/>
            <person name="Brettin T."/>
            <person name="Detter J.C."/>
            <person name="Rohde M."/>
            <person name="Goeker M."/>
            <person name="Bristow J."/>
            <person name="Eisen J.A."/>
            <person name="Markowitz V."/>
            <person name="Kyrpides N.C."/>
            <person name="Klenk H.-P."/>
            <person name="Hugenholtz P."/>
        </authorList>
    </citation>
    <scope>NUCLEOTIDE SEQUENCE [LARGE SCALE GENOMIC DNA]</scope>
    <source>
        <strain evidence="2">DSM 14684 / CIP 108061 / JCM 11494 / NBRC 100937 / ID131577</strain>
    </source>
</reference>
<organism evidence="1 2">
    <name type="scientific">Conexibacter woesei (strain DSM 14684 / CCUG 47730 / CIP 108061 / JCM 11494 / NBRC 100937 / ID131577)</name>
    <dbReference type="NCBI Taxonomy" id="469383"/>
    <lineage>
        <taxon>Bacteria</taxon>
        <taxon>Bacillati</taxon>
        <taxon>Actinomycetota</taxon>
        <taxon>Thermoleophilia</taxon>
        <taxon>Solirubrobacterales</taxon>
        <taxon>Conexibacteraceae</taxon>
        <taxon>Conexibacter</taxon>
    </lineage>
</organism>
<accession>D3F0N6</accession>
<evidence type="ECO:0000313" key="1">
    <source>
        <dbReference type="EMBL" id="ADB53970.1"/>
    </source>
</evidence>
<dbReference type="STRING" id="469383.Cwoe_5565"/>
<sequence length="126" mass="13891">MRLFRRKPSREREVAAALSARGVGGVATVVALRPTGATREGAAREIELTLDVQLPRGERLRVVHRQFMNRYARHGLAPGEPARILYDPDDPRVLLVRGHPRVRTEVIAGEIVIVDGTGRDEPGAVE</sequence>
<dbReference type="AlphaFoldDB" id="D3F0N6"/>
<dbReference type="EMBL" id="CP001854">
    <property type="protein sequence ID" value="ADB53970.1"/>
    <property type="molecule type" value="Genomic_DNA"/>
</dbReference>
<reference evidence="2" key="2">
    <citation type="submission" date="2010-01" db="EMBL/GenBank/DDBJ databases">
        <title>The complete genome of Conexibacter woesei DSM 14684.</title>
        <authorList>
            <consortium name="US DOE Joint Genome Institute (JGI-PGF)"/>
            <person name="Lucas S."/>
            <person name="Copeland A."/>
            <person name="Lapidus A."/>
            <person name="Glavina del Rio T."/>
            <person name="Dalin E."/>
            <person name="Tice H."/>
            <person name="Bruce D."/>
            <person name="Goodwin L."/>
            <person name="Pitluck S."/>
            <person name="Kyrpides N."/>
            <person name="Mavromatis K."/>
            <person name="Ivanova N."/>
            <person name="Mikhailova N."/>
            <person name="Chertkov O."/>
            <person name="Brettin T."/>
            <person name="Detter J.C."/>
            <person name="Han C."/>
            <person name="Larimer F."/>
            <person name="Land M."/>
            <person name="Hauser L."/>
            <person name="Markowitz V."/>
            <person name="Cheng J.-F."/>
            <person name="Hugenholtz P."/>
            <person name="Woyke T."/>
            <person name="Wu D."/>
            <person name="Pukall R."/>
            <person name="Steenblock K."/>
            <person name="Schneider S."/>
            <person name="Klenk H.-P."/>
            <person name="Eisen J.A."/>
        </authorList>
    </citation>
    <scope>NUCLEOTIDE SEQUENCE [LARGE SCALE GENOMIC DNA]</scope>
    <source>
        <strain evidence="2">DSM 14684 / CIP 108061 / JCM 11494 / NBRC 100937 / ID131577</strain>
    </source>
</reference>
<protein>
    <submittedName>
        <fullName evidence="1">Uncharacterized protein</fullName>
    </submittedName>
</protein>
<dbReference type="Proteomes" id="UP000008229">
    <property type="component" value="Chromosome"/>
</dbReference>
<gene>
    <name evidence="1" type="ordered locus">Cwoe_5565</name>
</gene>
<dbReference type="RefSeq" id="WP_012937021.1">
    <property type="nucleotide sequence ID" value="NC_013739.1"/>
</dbReference>
<dbReference type="HOGENOM" id="CLU_1977760_0_0_11"/>
<evidence type="ECO:0000313" key="2">
    <source>
        <dbReference type="Proteomes" id="UP000008229"/>
    </source>
</evidence>
<dbReference type="KEGG" id="cwo:Cwoe_5565"/>
<proteinExistence type="predicted"/>
<keyword evidence="2" id="KW-1185">Reference proteome</keyword>
<name>D3F0N6_CONWI</name>
<dbReference type="OrthoDB" id="3873700at2"/>